<dbReference type="GO" id="GO:0005975">
    <property type="term" value="P:carbohydrate metabolic process"/>
    <property type="evidence" value="ECO:0007669"/>
    <property type="project" value="InterPro"/>
</dbReference>
<dbReference type="OMA" id="NEWAGGI"/>
<dbReference type="OrthoDB" id="4781at2759"/>
<dbReference type="PANTHER" id="PTHR10963">
    <property type="entry name" value="GLYCOSYL HYDROLASE-RELATED"/>
    <property type="match status" value="1"/>
</dbReference>
<evidence type="ECO:0000256" key="6">
    <source>
        <dbReference type="SAM" id="SignalP"/>
    </source>
</evidence>
<proteinExistence type="predicted"/>
<organism evidence="8 9">
    <name type="scientific">Conidiobolus coronatus (strain ATCC 28846 / CBS 209.66 / NRRL 28638)</name>
    <name type="common">Delacroixia coronata</name>
    <dbReference type="NCBI Taxonomy" id="796925"/>
    <lineage>
        <taxon>Eukaryota</taxon>
        <taxon>Fungi</taxon>
        <taxon>Fungi incertae sedis</taxon>
        <taxon>Zoopagomycota</taxon>
        <taxon>Entomophthoromycotina</taxon>
        <taxon>Entomophthoromycetes</taxon>
        <taxon>Entomophthorales</taxon>
        <taxon>Ancylistaceae</taxon>
        <taxon>Conidiobolus</taxon>
    </lineage>
</organism>
<keyword evidence="3" id="KW-0326">Glycosidase</keyword>
<feature type="chain" id="PRO_5007294887" evidence="6">
    <location>
        <begin position="23"/>
        <end position="355"/>
    </location>
</feature>
<dbReference type="EMBL" id="KQ964425">
    <property type="protein sequence ID" value="KXN74305.1"/>
    <property type="molecule type" value="Genomic_DNA"/>
</dbReference>
<feature type="active site" description="Proton donor" evidence="4">
    <location>
        <position position="176"/>
    </location>
</feature>
<evidence type="ECO:0000259" key="7">
    <source>
        <dbReference type="PROSITE" id="PS51762"/>
    </source>
</evidence>
<feature type="compositionally biased region" description="Low complexity" evidence="5">
    <location>
        <begin position="309"/>
        <end position="333"/>
    </location>
</feature>
<keyword evidence="9" id="KW-1185">Reference proteome</keyword>
<dbReference type="InterPro" id="IPR013320">
    <property type="entry name" value="ConA-like_dom_sf"/>
</dbReference>
<dbReference type="GO" id="GO:0009277">
    <property type="term" value="C:fungal-type cell wall"/>
    <property type="evidence" value="ECO:0007669"/>
    <property type="project" value="TreeGrafter"/>
</dbReference>
<dbReference type="GO" id="GO:0016757">
    <property type="term" value="F:glycosyltransferase activity"/>
    <property type="evidence" value="ECO:0007669"/>
    <property type="project" value="TreeGrafter"/>
</dbReference>
<evidence type="ECO:0000256" key="2">
    <source>
        <dbReference type="ARBA" id="ARBA00022801"/>
    </source>
</evidence>
<dbReference type="PANTHER" id="PTHR10963:SF22">
    <property type="entry name" value="GLYCOSIDASE CRH2-RELATED"/>
    <property type="match status" value="1"/>
</dbReference>
<dbReference type="PROSITE" id="PS51762">
    <property type="entry name" value="GH16_2"/>
    <property type="match status" value="1"/>
</dbReference>
<name>A0A137PH59_CONC2</name>
<dbReference type="SUPFAM" id="SSF49899">
    <property type="entry name" value="Concanavalin A-like lectins/glucanases"/>
    <property type="match status" value="1"/>
</dbReference>
<evidence type="ECO:0000256" key="1">
    <source>
        <dbReference type="ARBA" id="ARBA00022729"/>
    </source>
</evidence>
<dbReference type="GO" id="GO:0004553">
    <property type="term" value="F:hydrolase activity, hydrolyzing O-glycosyl compounds"/>
    <property type="evidence" value="ECO:0007669"/>
    <property type="project" value="InterPro"/>
</dbReference>
<protein>
    <submittedName>
        <fullName evidence="8">Glycoside hydrolase family 16 protein</fullName>
    </submittedName>
</protein>
<evidence type="ECO:0000313" key="8">
    <source>
        <dbReference type="EMBL" id="KXN74305.1"/>
    </source>
</evidence>
<dbReference type="AlphaFoldDB" id="A0A137PH59"/>
<dbReference type="InterPro" id="IPR008264">
    <property type="entry name" value="Beta_glucanase"/>
</dbReference>
<feature type="signal peptide" evidence="6">
    <location>
        <begin position="1"/>
        <end position="22"/>
    </location>
</feature>
<gene>
    <name evidence="8" type="ORF">CONCODRAFT_76937</name>
</gene>
<keyword evidence="1 6" id="KW-0732">Signal</keyword>
<evidence type="ECO:0000256" key="4">
    <source>
        <dbReference type="PIRSR" id="PIRSR608264-1"/>
    </source>
</evidence>
<feature type="region of interest" description="Disordered" evidence="5">
    <location>
        <begin position="308"/>
        <end position="333"/>
    </location>
</feature>
<dbReference type="InterPro" id="IPR050546">
    <property type="entry name" value="Glycosyl_Hydrlase_16"/>
</dbReference>
<dbReference type="Gene3D" id="2.60.120.200">
    <property type="match status" value="1"/>
</dbReference>
<sequence length="355" mass="38320">MNIKYQLASLLLSLYVPNLTVNSQANGAGARCMQDMRCPKESPCCNDVGFCGTDAVHCTLNCFPIGSFGDDTCKVPNPCKSTKYDFTSGNVKTAELATFFGDNLDQVDFLTDGTVGKSDEGIVIKMPKGSKGGSRLLSTNFLLYGKVTARMKTGRTGGVVTSFITMSNIKDEIDFEWVGKDVKSVQTNVFYRGQTDYTKGSTNPVNSDTSQNFHDYTIDWSPDSIKWYVDGNLIRTYNKADSLKQGTASYPSTPSRVEIALWNGGSNAAGTREWAGGEVNWDSEDIKKQGYFSAVIASIEFQCSNTPFSNSTKSSGSNTKSSSPSSSGNSNSSAQSFTYPALLTAATAIGTYLLF</sequence>
<keyword evidence="2 8" id="KW-0378">Hydrolase</keyword>
<accession>A0A137PH59</accession>
<feature type="active site" description="Nucleophile" evidence="4">
    <location>
        <position position="172"/>
    </location>
</feature>
<feature type="domain" description="GH16" evidence="7">
    <location>
        <begin position="70"/>
        <end position="301"/>
    </location>
</feature>
<evidence type="ECO:0000256" key="3">
    <source>
        <dbReference type="ARBA" id="ARBA00023295"/>
    </source>
</evidence>
<reference evidence="8 9" key="1">
    <citation type="journal article" date="2015" name="Genome Biol. Evol.">
        <title>Phylogenomic analyses indicate that early fungi evolved digesting cell walls of algal ancestors of land plants.</title>
        <authorList>
            <person name="Chang Y."/>
            <person name="Wang S."/>
            <person name="Sekimoto S."/>
            <person name="Aerts A.L."/>
            <person name="Choi C."/>
            <person name="Clum A."/>
            <person name="LaButti K.M."/>
            <person name="Lindquist E.A."/>
            <person name="Yee Ngan C."/>
            <person name="Ohm R.A."/>
            <person name="Salamov A.A."/>
            <person name="Grigoriev I.V."/>
            <person name="Spatafora J.W."/>
            <person name="Berbee M.L."/>
        </authorList>
    </citation>
    <scope>NUCLEOTIDE SEQUENCE [LARGE SCALE GENOMIC DNA]</scope>
    <source>
        <strain evidence="8 9">NRRL 28638</strain>
    </source>
</reference>
<dbReference type="GO" id="GO:0031505">
    <property type="term" value="P:fungal-type cell wall organization"/>
    <property type="evidence" value="ECO:0007669"/>
    <property type="project" value="TreeGrafter"/>
</dbReference>
<evidence type="ECO:0000313" key="9">
    <source>
        <dbReference type="Proteomes" id="UP000070444"/>
    </source>
</evidence>
<dbReference type="PRINTS" id="PR00737">
    <property type="entry name" value="GLHYDRLASE16"/>
</dbReference>
<dbReference type="STRING" id="796925.A0A137PH59"/>
<evidence type="ECO:0000256" key="5">
    <source>
        <dbReference type="SAM" id="MobiDB-lite"/>
    </source>
</evidence>
<dbReference type="Pfam" id="PF00722">
    <property type="entry name" value="Glyco_hydro_16"/>
    <property type="match status" value="1"/>
</dbReference>
<dbReference type="InterPro" id="IPR000757">
    <property type="entry name" value="Beta-glucanase-like"/>
</dbReference>
<dbReference type="Proteomes" id="UP000070444">
    <property type="component" value="Unassembled WGS sequence"/>
</dbReference>